<evidence type="ECO:0000313" key="2">
    <source>
        <dbReference type="Proteomes" id="UP000325577"/>
    </source>
</evidence>
<keyword evidence="2" id="KW-1185">Reference proteome</keyword>
<gene>
    <name evidence="1" type="ORF">F0562_009240</name>
</gene>
<reference evidence="1 2" key="1">
    <citation type="submission" date="2019-09" db="EMBL/GenBank/DDBJ databases">
        <title>A chromosome-level genome assembly of the Chinese tupelo Nyssa sinensis.</title>
        <authorList>
            <person name="Yang X."/>
            <person name="Kang M."/>
            <person name="Yang Y."/>
            <person name="Xiong H."/>
            <person name="Wang M."/>
            <person name="Zhang Z."/>
            <person name="Wang Z."/>
            <person name="Wu H."/>
            <person name="Ma T."/>
            <person name="Liu J."/>
            <person name="Xi Z."/>
        </authorList>
    </citation>
    <scope>NUCLEOTIDE SEQUENCE [LARGE SCALE GENOMIC DNA]</scope>
    <source>
        <strain evidence="1">J267</strain>
        <tissue evidence="1">Leaf</tissue>
    </source>
</reference>
<proteinExistence type="predicted"/>
<dbReference type="EMBL" id="CM018047">
    <property type="protein sequence ID" value="KAA8522817.1"/>
    <property type="molecule type" value="Genomic_DNA"/>
</dbReference>
<dbReference type="Proteomes" id="UP000325577">
    <property type="component" value="Linkage Group LG4"/>
</dbReference>
<accession>A0A5J5A0D6</accession>
<organism evidence="1 2">
    <name type="scientific">Nyssa sinensis</name>
    <dbReference type="NCBI Taxonomy" id="561372"/>
    <lineage>
        <taxon>Eukaryota</taxon>
        <taxon>Viridiplantae</taxon>
        <taxon>Streptophyta</taxon>
        <taxon>Embryophyta</taxon>
        <taxon>Tracheophyta</taxon>
        <taxon>Spermatophyta</taxon>
        <taxon>Magnoliopsida</taxon>
        <taxon>eudicotyledons</taxon>
        <taxon>Gunneridae</taxon>
        <taxon>Pentapetalae</taxon>
        <taxon>asterids</taxon>
        <taxon>Cornales</taxon>
        <taxon>Nyssaceae</taxon>
        <taxon>Nyssa</taxon>
    </lineage>
</organism>
<protein>
    <submittedName>
        <fullName evidence="1">Uncharacterized protein</fullName>
    </submittedName>
</protein>
<sequence>MFLMESLLVDHITNGSFNYIAEEFPLIESVCSNHHFWLSLKSIITAQFRSMRIAPAFDGMKGKKGLSFLLVLILYKFKKS</sequence>
<evidence type="ECO:0000313" key="1">
    <source>
        <dbReference type="EMBL" id="KAA8522817.1"/>
    </source>
</evidence>
<dbReference type="AlphaFoldDB" id="A0A5J5A0D6"/>
<name>A0A5J5A0D6_9ASTE</name>